<dbReference type="Proteomes" id="UP000236370">
    <property type="component" value="Unassembled WGS sequence"/>
</dbReference>
<gene>
    <name evidence="1" type="ORF">CK820_G0001250</name>
</gene>
<dbReference type="EMBL" id="NBAG03000211">
    <property type="protein sequence ID" value="PNI85986.1"/>
    <property type="molecule type" value="Genomic_DNA"/>
</dbReference>
<name>A0A2J8PPN9_PANTR</name>
<comment type="caution">
    <text evidence="1">The sequence shown here is derived from an EMBL/GenBank/DDBJ whole genome shotgun (WGS) entry which is preliminary data.</text>
</comment>
<dbReference type="AlphaFoldDB" id="A0A2J8PPN9"/>
<accession>A0A2J8PPN9</accession>
<evidence type="ECO:0000313" key="1">
    <source>
        <dbReference type="EMBL" id="PNI85986.1"/>
    </source>
</evidence>
<evidence type="ECO:0000313" key="2">
    <source>
        <dbReference type="Proteomes" id="UP000236370"/>
    </source>
</evidence>
<organism evidence="1 2">
    <name type="scientific">Pan troglodytes</name>
    <name type="common">Chimpanzee</name>
    <dbReference type="NCBI Taxonomy" id="9598"/>
    <lineage>
        <taxon>Eukaryota</taxon>
        <taxon>Metazoa</taxon>
        <taxon>Chordata</taxon>
        <taxon>Craniata</taxon>
        <taxon>Vertebrata</taxon>
        <taxon>Euteleostomi</taxon>
        <taxon>Mammalia</taxon>
        <taxon>Eutheria</taxon>
        <taxon>Euarchontoglires</taxon>
        <taxon>Primates</taxon>
        <taxon>Haplorrhini</taxon>
        <taxon>Catarrhini</taxon>
        <taxon>Hominidae</taxon>
        <taxon>Pan</taxon>
    </lineage>
</organism>
<feature type="non-terminal residue" evidence="1">
    <location>
        <position position="1"/>
    </location>
</feature>
<proteinExistence type="predicted"/>
<reference evidence="1 2" key="1">
    <citation type="submission" date="2017-12" db="EMBL/GenBank/DDBJ databases">
        <title>High-resolution comparative analysis of great ape genomes.</title>
        <authorList>
            <person name="Pollen A."/>
            <person name="Hastie A."/>
            <person name="Hormozdiari F."/>
            <person name="Dougherty M."/>
            <person name="Liu R."/>
            <person name="Chaisson M."/>
            <person name="Hoppe E."/>
            <person name="Hill C."/>
            <person name="Pang A."/>
            <person name="Hillier L."/>
            <person name="Baker C."/>
            <person name="Armstrong J."/>
            <person name="Shendure J."/>
            <person name="Paten B."/>
            <person name="Wilson R."/>
            <person name="Chao H."/>
            <person name="Schneider V."/>
            <person name="Ventura M."/>
            <person name="Kronenberg Z."/>
            <person name="Murali S."/>
            <person name="Gordon D."/>
            <person name="Cantsilieris S."/>
            <person name="Munson K."/>
            <person name="Nelson B."/>
            <person name="Raja A."/>
            <person name="Underwood J."/>
            <person name="Diekhans M."/>
            <person name="Fiddes I."/>
            <person name="Haussler D."/>
            <person name="Eichler E."/>
        </authorList>
    </citation>
    <scope>NUCLEOTIDE SEQUENCE [LARGE SCALE GENOMIC DNA]</scope>
    <source>
        <strain evidence="1">Yerkes chimp pedigree #C0471</strain>
    </source>
</reference>
<protein>
    <submittedName>
        <fullName evidence="1">ARL6IP6 isoform 5</fullName>
    </submittedName>
</protein>
<sequence length="37" mass="4125">CSLLFAILLAFLLAIAYLIVKAFSGLQMAWHLKPYNA</sequence>